<accession>A0A3G2UY71</accession>
<name>A0A3G2UY71_SPHYA</name>
<dbReference type="AlphaFoldDB" id="A0A3G2UY71"/>
<organism evidence="1 2">
    <name type="scientific">Sphingobium yanoikuyae</name>
    <name type="common">Sphingomonas yanoikuyae</name>
    <dbReference type="NCBI Taxonomy" id="13690"/>
    <lineage>
        <taxon>Bacteria</taxon>
        <taxon>Pseudomonadati</taxon>
        <taxon>Pseudomonadota</taxon>
        <taxon>Alphaproteobacteria</taxon>
        <taxon>Sphingomonadales</taxon>
        <taxon>Sphingomonadaceae</taxon>
        <taxon>Sphingobium</taxon>
    </lineage>
</organism>
<evidence type="ECO:0008006" key="3">
    <source>
        <dbReference type="Google" id="ProtNLM"/>
    </source>
</evidence>
<evidence type="ECO:0000313" key="2">
    <source>
        <dbReference type="Proteomes" id="UP000280708"/>
    </source>
</evidence>
<evidence type="ECO:0000313" key="1">
    <source>
        <dbReference type="EMBL" id="AYO80113.1"/>
    </source>
</evidence>
<dbReference type="EMBL" id="CP033230">
    <property type="protein sequence ID" value="AYO80113.1"/>
    <property type="molecule type" value="Genomic_DNA"/>
</dbReference>
<sequence length="136" mass="14946">MTFEEAIIQRVLASPIALMLGAWDGTRAVHPVDRPQGAPLPAIVFNLIDGGLDYTHSGRDDLQITPIQADIFADRYGVARYISDALGRLLESPAEIGGIRFTHGFIDLERDVPVIDVSGTPAVFGRTQRFSIYHKE</sequence>
<reference evidence="1 2" key="1">
    <citation type="submission" date="2018-10" db="EMBL/GenBank/DDBJ databases">
        <title>Characterization and genome analysis of a novel bacterium Sphingobium yanoikuyae SJTF8 capable of degrading PAHs.</title>
        <authorList>
            <person name="Yin C."/>
            <person name="Xiong W."/>
            <person name="Liang R."/>
        </authorList>
    </citation>
    <scope>NUCLEOTIDE SEQUENCE [LARGE SCALE GENOMIC DNA]</scope>
    <source>
        <strain evidence="1 2">SJTF8</strain>
    </source>
</reference>
<protein>
    <recommendedName>
        <fullName evidence="3">DUF3168 domain-containing protein</fullName>
    </recommendedName>
</protein>
<gene>
    <name evidence="1" type="ORF">EBF16_26540</name>
</gene>
<dbReference type="Proteomes" id="UP000280708">
    <property type="component" value="Chromosome"/>
</dbReference>
<proteinExistence type="predicted"/>
<dbReference type="RefSeq" id="WP_122129972.1">
    <property type="nucleotide sequence ID" value="NZ_CP033230.1"/>
</dbReference>